<keyword evidence="1" id="KW-0812">Transmembrane</keyword>
<evidence type="ECO:0000313" key="5">
    <source>
        <dbReference type="Proteomes" id="UP000664265"/>
    </source>
</evidence>
<keyword evidence="1" id="KW-1133">Transmembrane helix</keyword>
<dbReference type="Proteomes" id="UP000664265">
    <property type="component" value="Unassembled WGS sequence"/>
</dbReference>
<feature type="transmembrane region" description="Helical" evidence="1">
    <location>
        <begin position="92"/>
        <end position="111"/>
    </location>
</feature>
<reference evidence="4 5" key="1">
    <citation type="submission" date="2021-01" db="EMBL/GenBank/DDBJ databases">
        <title>Prevotella A2931 sp. nov.</title>
        <authorList>
            <person name="Buhl M."/>
            <person name="Oberhettinger P."/>
        </authorList>
    </citation>
    <scope>NUCLEOTIDE SEQUENCE [LARGE SCALE GENOMIC DNA]</scope>
    <source>
        <strain evidence="4 5">A2931</strain>
    </source>
</reference>
<name>A0ABS3M2C6_9BACT</name>
<keyword evidence="5" id="KW-1185">Reference proteome</keyword>
<sequence length="338" mass="38376">MMTEPTSHIDDLIVRFFTDDLTADERLELDNWKAESEDNRAYFGQLEEIWFSVAEPEVDNRFHKQRAYDEFLKRVAMAQEAEQPRGRRWMSLLKYAAVAVLTVGLFSYLSYNIGRQGLLSAFADIRIEAPLGSTTKMRLPDGTRVWLNAGSTVSYSQGFGVENRNVKLTGEGYFEVAKNKQLPFTVSSSNLNVRVLGTKFNFRDYATDDEAVVDLAEGSVALDVTARPDRHYQLRPNQRAVFSKTSRRVYIGDCVATNASQWTDGTIVLDGKSMKDIALQLSRSYNADVEITNRRAASMHFYGSFTRRSQSLKDVLDALSSTGKIRYRMVDERKAVVY</sequence>
<dbReference type="Gene3D" id="3.55.50.30">
    <property type="match status" value="1"/>
</dbReference>
<dbReference type="InterPro" id="IPR032508">
    <property type="entry name" value="FecR_C"/>
</dbReference>
<dbReference type="InterPro" id="IPR006860">
    <property type="entry name" value="FecR"/>
</dbReference>
<organism evidence="4 5">
    <name type="scientific">Prevotella illustrans</name>
    <dbReference type="NCBI Taxonomy" id="2800387"/>
    <lineage>
        <taxon>Bacteria</taxon>
        <taxon>Pseudomonadati</taxon>
        <taxon>Bacteroidota</taxon>
        <taxon>Bacteroidia</taxon>
        <taxon>Bacteroidales</taxon>
        <taxon>Prevotellaceae</taxon>
        <taxon>Prevotella</taxon>
    </lineage>
</organism>
<evidence type="ECO:0000259" key="3">
    <source>
        <dbReference type="Pfam" id="PF16344"/>
    </source>
</evidence>
<dbReference type="Pfam" id="PF16344">
    <property type="entry name" value="FecR_C"/>
    <property type="match status" value="1"/>
</dbReference>
<dbReference type="RefSeq" id="WP_107581509.1">
    <property type="nucleotide sequence ID" value="NZ_JAERMS010000001.1"/>
</dbReference>
<dbReference type="Gene3D" id="2.60.120.1440">
    <property type="match status" value="1"/>
</dbReference>
<dbReference type="PANTHER" id="PTHR30273:SF2">
    <property type="entry name" value="PROTEIN FECR"/>
    <property type="match status" value="1"/>
</dbReference>
<dbReference type="PANTHER" id="PTHR30273">
    <property type="entry name" value="PERIPLASMIC SIGNAL SENSOR AND SIGMA FACTOR ACTIVATOR FECR-RELATED"/>
    <property type="match status" value="1"/>
</dbReference>
<evidence type="ECO:0000313" key="4">
    <source>
        <dbReference type="EMBL" id="MBO1362318.1"/>
    </source>
</evidence>
<accession>A0ABS3M2C6</accession>
<comment type="caution">
    <text evidence="4">The sequence shown here is derived from an EMBL/GenBank/DDBJ whole genome shotgun (WGS) entry which is preliminary data.</text>
</comment>
<proteinExistence type="predicted"/>
<evidence type="ECO:0000256" key="1">
    <source>
        <dbReference type="SAM" id="Phobius"/>
    </source>
</evidence>
<gene>
    <name evidence="4" type="ORF">JHU38_00725</name>
</gene>
<dbReference type="EMBL" id="JAERMS010000001">
    <property type="protein sequence ID" value="MBO1362318.1"/>
    <property type="molecule type" value="Genomic_DNA"/>
</dbReference>
<dbReference type="PIRSF" id="PIRSF018266">
    <property type="entry name" value="FecR"/>
    <property type="match status" value="1"/>
</dbReference>
<protein>
    <submittedName>
        <fullName evidence="4">FecR domain-containing protein</fullName>
    </submittedName>
</protein>
<dbReference type="Pfam" id="PF04773">
    <property type="entry name" value="FecR"/>
    <property type="match status" value="1"/>
</dbReference>
<evidence type="ECO:0000259" key="2">
    <source>
        <dbReference type="Pfam" id="PF04773"/>
    </source>
</evidence>
<feature type="domain" description="Protein FecR C-terminal" evidence="3">
    <location>
        <begin position="267"/>
        <end position="334"/>
    </location>
</feature>
<keyword evidence="1" id="KW-0472">Membrane</keyword>
<feature type="domain" description="FecR protein" evidence="2">
    <location>
        <begin position="127"/>
        <end position="220"/>
    </location>
</feature>
<dbReference type="InterPro" id="IPR012373">
    <property type="entry name" value="Ferrdict_sens_TM"/>
</dbReference>